<comment type="caution">
    <text evidence="1">The sequence shown here is derived from an EMBL/GenBank/DDBJ whole genome shotgun (WGS) entry which is preliminary data.</text>
</comment>
<sequence>MHLLPVVDGEEQWDRRNRFFYSLKLPFCIAPLNLIYSPFN</sequence>
<name>A0AAN3ABI9_BACO1</name>
<evidence type="ECO:0000313" key="2">
    <source>
        <dbReference type="Proteomes" id="UP000005475"/>
    </source>
</evidence>
<reference evidence="1 2" key="1">
    <citation type="submission" date="2007-03" db="EMBL/GenBank/DDBJ databases">
        <authorList>
            <person name="Fulton L."/>
            <person name="Clifton S."/>
            <person name="Fulton B."/>
            <person name="Xu J."/>
            <person name="Minx P."/>
            <person name="Pepin K.H."/>
            <person name="Johnson M."/>
            <person name="Thiruvilangam P."/>
            <person name="Bhonagiri V."/>
            <person name="Nash W.E."/>
            <person name="Mardis E.R."/>
            <person name="Wilson R.K."/>
        </authorList>
    </citation>
    <scope>NUCLEOTIDE SEQUENCE [LARGE SCALE GENOMIC DNA]</scope>
    <source>
        <strain evidence="2">ATCC 8483 / DSM 1896 / JCM 5824 / BCRC 10623 / CCUG 4943 / NCTC 11153</strain>
    </source>
</reference>
<accession>A0AAN3ABI9</accession>
<organism evidence="1 2">
    <name type="scientific">Bacteroides ovatus (strain ATCC 8483 / DSM 1896 / JCM 5824 / BCRC 10623 / CCUG 4943 / NCTC 11153)</name>
    <dbReference type="NCBI Taxonomy" id="411476"/>
    <lineage>
        <taxon>Bacteria</taxon>
        <taxon>Pseudomonadati</taxon>
        <taxon>Bacteroidota</taxon>
        <taxon>Bacteroidia</taxon>
        <taxon>Bacteroidales</taxon>
        <taxon>Bacteroidaceae</taxon>
        <taxon>Bacteroides</taxon>
    </lineage>
</organism>
<reference evidence="2" key="2">
    <citation type="submission" date="2007-04" db="EMBL/GenBank/DDBJ databases">
        <title>Draft genome sequence of Bacteroides ovatus (ATCC 8483).</title>
        <authorList>
            <person name="Sudarsanam P."/>
            <person name="Ley R."/>
            <person name="Guruge J."/>
            <person name="Turnbaugh P.J."/>
            <person name="Mahowald M."/>
            <person name="Liep D."/>
            <person name="Gordon J."/>
        </authorList>
    </citation>
    <scope>NUCLEOTIDE SEQUENCE [LARGE SCALE GENOMIC DNA]</scope>
    <source>
        <strain evidence="2">ATCC 8483 / DSM 1896 / JCM 5824 / BCRC 10623 / CCUG 4943 / NCTC 11153</strain>
    </source>
</reference>
<evidence type="ECO:0000313" key="1">
    <source>
        <dbReference type="EMBL" id="EDO13418.1"/>
    </source>
</evidence>
<dbReference type="AlphaFoldDB" id="A0AAN3ABI9"/>
<gene>
    <name evidence="1" type="ORF">BACOVA_00952</name>
</gene>
<dbReference type="EMBL" id="AAXF02000039">
    <property type="protein sequence ID" value="EDO13418.1"/>
    <property type="molecule type" value="Genomic_DNA"/>
</dbReference>
<dbReference type="Proteomes" id="UP000005475">
    <property type="component" value="Unassembled WGS sequence"/>
</dbReference>
<protein>
    <submittedName>
        <fullName evidence="1">Uncharacterized protein</fullName>
    </submittedName>
</protein>
<proteinExistence type="predicted"/>